<evidence type="ECO:0000256" key="2">
    <source>
        <dbReference type="ARBA" id="ARBA00022448"/>
    </source>
</evidence>
<keyword evidence="6" id="KW-0067">ATP-binding</keyword>
<comment type="subcellular location">
    <subcellularLocation>
        <location evidence="1">Membrane</location>
        <topology evidence="1">Multi-pass membrane protein</topology>
    </subcellularLocation>
</comment>
<keyword evidence="2" id="KW-0813">Transport</keyword>
<feature type="transmembrane region" description="Helical" evidence="10">
    <location>
        <begin position="1037"/>
        <end position="1065"/>
    </location>
</feature>
<dbReference type="InterPro" id="IPR027417">
    <property type="entry name" value="P-loop_NTPase"/>
</dbReference>
<dbReference type="GO" id="GO:0005737">
    <property type="term" value="C:cytoplasm"/>
    <property type="evidence" value="ECO:0007669"/>
    <property type="project" value="UniProtKB-ARBA"/>
</dbReference>
<dbReference type="InterPro" id="IPR003593">
    <property type="entry name" value="AAA+_ATPase"/>
</dbReference>
<feature type="transmembrane region" description="Helical" evidence="10">
    <location>
        <begin position="336"/>
        <end position="357"/>
    </location>
</feature>
<feature type="transmembrane region" description="Helical" evidence="10">
    <location>
        <begin position="948"/>
        <end position="974"/>
    </location>
</feature>
<feature type="transmembrane region" description="Helical" evidence="10">
    <location>
        <begin position="43"/>
        <end position="69"/>
    </location>
</feature>
<feature type="domain" description="ABC transmembrane type-1" evidence="12">
    <location>
        <begin position="913"/>
        <end position="1192"/>
    </location>
</feature>
<evidence type="ECO:0000256" key="1">
    <source>
        <dbReference type="ARBA" id="ARBA00004141"/>
    </source>
</evidence>
<dbReference type="CDD" id="cd18596">
    <property type="entry name" value="ABC_6TM_VMR1_D1_like"/>
    <property type="match status" value="1"/>
</dbReference>
<dbReference type="CDD" id="cd03244">
    <property type="entry name" value="ABCC_MRP_domain2"/>
    <property type="match status" value="1"/>
</dbReference>
<evidence type="ECO:0000256" key="7">
    <source>
        <dbReference type="ARBA" id="ARBA00022989"/>
    </source>
</evidence>
<dbReference type="InterPro" id="IPR017871">
    <property type="entry name" value="ABC_transporter-like_CS"/>
</dbReference>
<dbReference type="GO" id="GO:0005524">
    <property type="term" value="F:ATP binding"/>
    <property type="evidence" value="ECO:0007669"/>
    <property type="project" value="UniProtKB-KW"/>
</dbReference>
<dbReference type="PROSITE" id="PS50893">
    <property type="entry name" value="ABC_TRANSPORTER_2"/>
    <property type="match status" value="2"/>
</dbReference>
<feature type="transmembrane region" description="Helical" evidence="10">
    <location>
        <begin position="296"/>
        <end position="316"/>
    </location>
</feature>
<dbReference type="Pfam" id="PF00005">
    <property type="entry name" value="ABC_tran"/>
    <property type="match status" value="2"/>
</dbReference>
<dbReference type="SMART" id="SM00382">
    <property type="entry name" value="AAA"/>
    <property type="match status" value="2"/>
</dbReference>
<keyword evidence="4" id="KW-0677">Repeat</keyword>
<feature type="transmembrane region" description="Helical" evidence="10">
    <location>
        <begin position="425"/>
        <end position="446"/>
    </location>
</feature>
<feature type="transmembrane region" description="Helical" evidence="10">
    <location>
        <begin position="152"/>
        <end position="171"/>
    </location>
</feature>
<dbReference type="InParanoid" id="A0A2P5I9N9"/>
<dbReference type="CDD" id="cd18604">
    <property type="entry name" value="ABC_6TM_VMR1_D2_like"/>
    <property type="match status" value="1"/>
</dbReference>
<keyword evidence="14" id="KW-1185">Reference proteome</keyword>
<feature type="transmembrane region" description="Helical" evidence="10">
    <location>
        <begin position="452"/>
        <end position="472"/>
    </location>
</feature>
<feature type="region of interest" description="Disordered" evidence="9">
    <location>
        <begin position="1215"/>
        <end position="1237"/>
    </location>
</feature>
<feature type="compositionally biased region" description="Low complexity" evidence="9">
    <location>
        <begin position="1395"/>
        <end position="1408"/>
    </location>
</feature>
<dbReference type="GO" id="GO:0140359">
    <property type="term" value="F:ABC-type transporter activity"/>
    <property type="evidence" value="ECO:0007669"/>
    <property type="project" value="InterPro"/>
</dbReference>
<feature type="transmembrane region" description="Helical" evidence="10">
    <location>
        <begin position="1136"/>
        <end position="1157"/>
    </location>
</feature>
<reference evidence="13" key="1">
    <citation type="submission" date="2017-09" db="EMBL/GenBank/DDBJ databases">
        <title>Polyketide synthases of a Diaporthe helianthi virulent isolate.</title>
        <authorList>
            <person name="Baroncelli R."/>
        </authorList>
    </citation>
    <scope>NUCLEOTIDE SEQUENCE [LARGE SCALE GENOMIC DNA]</scope>
    <source>
        <strain evidence="13">7/96</strain>
    </source>
</reference>
<dbReference type="GO" id="GO:0016020">
    <property type="term" value="C:membrane"/>
    <property type="evidence" value="ECO:0007669"/>
    <property type="project" value="UniProtKB-SubCell"/>
</dbReference>
<dbReference type="InterPro" id="IPR050173">
    <property type="entry name" value="ABC_transporter_C-like"/>
</dbReference>
<accession>A0A2P5I9N9</accession>
<feature type="region of interest" description="Disordered" evidence="9">
    <location>
        <begin position="1372"/>
        <end position="1439"/>
    </location>
</feature>
<feature type="compositionally biased region" description="Acidic residues" evidence="9">
    <location>
        <begin position="1380"/>
        <end position="1392"/>
    </location>
</feature>
<dbReference type="OrthoDB" id="6500128at2759"/>
<feature type="compositionally biased region" description="Polar residues" evidence="9">
    <location>
        <begin position="1421"/>
        <end position="1434"/>
    </location>
</feature>
<feature type="region of interest" description="Disordered" evidence="9">
    <location>
        <begin position="843"/>
        <end position="884"/>
    </location>
</feature>
<dbReference type="InterPro" id="IPR036640">
    <property type="entry name" value="ABC1_TM_sf"/>
</dbReference>
<evidence type="ECO:0000256" key="8">
    <source>
        <dbReference type="ARBA" id="ARBA00023136"/>
    </source>
</evidence>
<comment type="caution">
    <text evidence="13">The sequence shown here is derived from an EMBL/GenBank/DDBJ whole genome shotgun (WGS) entry which is preliminary data.</text>
</comment>
<feature type="transmembrane region" description="Helical" evidence="10">
    <location>
        <begin position="913"/>
        <end position="936"/>
    </location>
</feature>
<evidence type="ECO:0000259" key="11">
    <source>
        <dbReference type="PROSITE" id="PS50893"/>
    </source>
</evidence>
<proteinExistence type="predicted"/>
<dbReference type="PANTHER" id="PTHR24223">
    <property type="entry name" value="ATP-BINDING CASSETTE SUB-FAMILY C"/>
    <property type="match status" value="1"/>
</dbReference>
<feature type="transmembrane region" description="Helical" evidence="10">
    <location>
        <begin position="120"/>
        <end position="140"/>
    </location>
</feature>
<evidence type="ECO:0000256" key="10">
    <source>
        <dbReference type="SAM" id="Phobius"/>
    </source>
</evidence>
<feature type="transmembrane region" description="Helical" evidence="10">
    <location>
        <begin position="183"/>
        <end position="201"/>
    </location>
</feature>
<feature type="compositionally biased region" description="Gly residues" evidence="9">
    <location>
        <begin position="855"/>
        <end position="866"/>
    </location>
</feature>
<dbReference type="PROSITE" id="PS00211">
    <property type="entry name" value="ABC_TRANSPORTER_1"/>
    <property type="match status" value="2"/>
</dbReference>
<organism evidence="13 14">
    <name type="scientific">Diaporthe helianthi</name>
    <dbReference type="NCBI Taxonomy" id="158607"/>
    <lineage>
        <taxon>Eukaryota</taxon>
        <taxon>Fungi</taxon>
        <taxon>Dikarya</taxon>
        <taxon>Ascomycota</taxon>
        <taxon>Pezizomycotina</taxon>
        <taxon>Sordariomycetes</taxon>
        <taxon>Sordariomycetidae</taxon>
        <taxon>Diaporthales</taxon>
        <taxon>Diaporthaceae</taxon>
        <taxon>Diaporthe</taxon>
    </lineage>
</organism>
<sequence>MAEVTLFQYGWIPTRLPQLAHQGSVMDNSSVFSMSSSESHVPWIQTIVNVATSGWVQVAILFASFLWTLASTRASKSIKVAGHHAKASQISVGFELCSQITRACALAFIIVAAVRGDTQHWYNAALVAGAFVFGLTRLASGLRWRHIALHQTNFLLGTSLLLLAAAEVLPLMEMHSAYRPGDMVIGALASLAAANLVAITTPREWAPSPAIFDILDAPEKLAPAPEETCSWWNLYLTFEWLTPLIWKGCRRPVDMDELPPLPWYDEPLYLLTKIQEARAKSSDTLWTVLRFMRAELLLMTFFAATCYAVELVAPFAMYQLLAYLSNPDKAVLSPVIWLFLLFAGPMTKTVLFQQYIFTSTRLIVRVKAAMTQELYHRAMSSMELEGDVLNDAKGQEATAKKTTHAGQLQNLMSGDIDAIWQARDVILMGVGCPIGIIISFIGLYTILDWPALIGSALIIIAIPVPTYIAQLMGKSQRQVKATQDARISLISEYLGSIRAIKYFAWEDAMAKIINAARDAEQKVLWKIAMLYILLGEAAEFMPMVSLVVMFTLYTSVLNEPLTAQVAFTVLSLVSTMRNNISMFGYFSKNATNAWISFDRLNRYFTNTTPLITYPEGPLRIEGATFKRNKKADFTLKDISIDFVEGGLTTIFGASGSGKTTLLLSILGETIKESGSVTRPDDVAFSSQTAWLQSTSIKENILFSSPFEETRYKRVIEACCLPLDLSELPDSDETEVGENGTTLSGGQKARVALARALYSKAPLLLLDDIFSALDSKTTASVWEQCFCSDLLKGRTVVLVTQVNWIAEQADLHVTLENGIIASQAQNIGVVRKPVQVAKDAVEGDGPEAMTTMDGNGTNGNGNNGVNGGKTVKPADAPPKPKKDDISKEMEATGATGRMSFFQYMSYFGGPAYPILTLIATVIGIVALLATTLWISVWVDAVGRGDAIDIGFYLGIYVAIAAGSLIADGLVFLVYANGGWQAAKRLHAEFVRSVLNVSLSWFKDTPTGRIVNRFSRDMASLDNQLSRMLQGTIQLAVELVFRLGAVSAIMPIFIFPGLVSCVVGLVAGEMYTRTAVVVKRLVSSSQSPVFSQFNDDMAGIQIIRARKGVAKSFGNLLADRLRPFNRANETNFNLNRWVGLRIDFVTALVMACAGAIAISKVGLIPAGLVGFSLTNASGLSSTILYLVRLANELEVELQSFHRVREYASLEPEEKTEEAALTPLAAGQQQQEQPPQEIPASWPATGAIEFRNVTIRYDPDGPDILKDISLKFAAGERVAIVGRTGSGKSTLVLSLLRFTHVVEGQILYDGIDITHVPRCRLRRSLTIIPQEAVLFNGTVGTNLDPAGDVAPEVVEGALASCAGIASFKFRDREVSMKRSDGKDDVDDEEDDEEEVGATTPPQQQPPTEQTPLLSGLSTPAAEAISSSAAGLSPSTTVDARGENFSHGQRQVLSLCRALVRKSKLMLLDEATASMDYETDHGIQAVLRREIFGGGAGGEPSSDNGTRTLVTIAHRLRTIADYDRVVVMGGGRVLEMGSPKELFGAKGTFYDMVQHSGEVKELQGVFGDSD</sequence>
<dbReference type="SUPFAM" id="SSF90123">
    <property type="entry name" value="ABC transporter transmembrane region"/>
    <property type="match status" value="2"/>
</dbReference>
<dbReference type="GO" id="GO:0016887">
    <property type="term" value="F:ATP hydrolysis activity"/>
    <property type="evidence" value="ECO:0007669"/>
    <property type="project" value="InterPro"/>
</dbReference>
<protein>
    <submittedName>
        <fullName evidence="13">ABC transporter</fullName>
    </submittedName>
</protein>
<dbReference type="InterPro" id="IPR003439">
    <property type="entry name" value="ABC_transporter-like_ATP-bd"/>
</dbReference>
<evidence type="ECO:0000313" key="14">
    <source>
        <dbReference type="Proteomes" id="UP000094444"/>
    </source>
</evidence>
<dbReference type="Gene3D" id="1.20.1560.10">
    <property type="entry name" value="ABC transporter type 1, transmembrane domain"/>
    <property type="match status" value="2"/>
</dbReference>
<dbReference type="PANTHER" id="PTHR24223:SF356">
    <property type="entry name" value="ATP-BINDING CASSETTE TRANSPORTER ABC4"/>
    <property type="match status" value="1"/>
</dbReference>
<dbReference type="SUPFAM" id="SSF52540">
    <property type="entry name" value="P-loop containing nucleoside triphosphate hydrolases"/>
    <property type="match status" value="2"/>
</dbReference>
<dbReference type="EMBL" id="MAVT02000130">
    <property type="protein sequence ID" value="POS79208.1"/>
    <property type="molecule type" value="Genomic_DNA"/>
</dbReference>
<feature type="transmembrane region" description="Helical" evidence="10">
    <location>
        <begin position="90"/>
        <end position="114"/>
    </location>
</feature>
<feature type="domain" description="ABC transmembrane type-1" evidence="12">
    <location>
        <begin position="297"/>
        <end position="592"/>
    </location>
</feature>
<dbReference type="InterPro" id="IPR011527">
    <property type="entry name" value="ABC1_TM_dom"/>
</dbReference>
<feature type="transmembrane region" description="Helical" evidence="10">
    <location>
        <begin position="530"/>
        <end position="555"/>
    </location>
</feature>
<gene>
    <name evidence="13" type="ORF">DHEL01_v202398</name>
</gene>
<evidence type="ECO:0000256" key="6">
    <source>
        <dbReference type="ARBA" id="ARBA00022840"/>
    </source>
</evidence>
<keyword evidence="3 10" id="KW-0812">Transmembrane</keyword>
<evidence type="ECO:0000256" key="4">
    <source>
        <dbReference type="ARBA" id="ARBA00022737"/>
    </source>
</evidence>
<name>A0A2P5I9N9_DIAHE</name>
<dbReference type="PROSITE" id="PS50929">
    <property type="entry name" value="ABC_TM1F"/>
    <property type="match status" value="2"/>
</dbReference>
<evidence type="ECO:0000256" key="9">
    <source>
        <dbReference type="SAM" id="MobiDB-lite"/>
    </source>
</evidence>
<feature type="domain" description="ABC transporter" evidence="11">
    <location>
        <begin position="1245"/>
        <end position="1551"/>
    </location>
</feature>
<keyword evidence="8 10" id="KW-0472">Membrane</keyword>
<dbReference type="Proteomes" id="UP000094444">
    <property type="component" value="Unassembled WGS sequence"/>
</dbReference>
<keyword evidence="7 10" id="KW-1133">Transmembrane helix</keyword>
<dbReference type="Pfam" id="PF00664">
    <property type="entry name" value="ABC_membrane"/>
    <property type="match status" value="2"/>
</dbReference>
<evidence type="ECO:0000256" key="3">
    <source>
        <dbReference type="ARBA" id="ARBA00022692"/>
    </source>
</evidence>
<feature type="domain" description="ABC transporter" evidence="11">
    <location>
        <begin position="618"/>
        <end position="841"/>
    </location>
</feature>
<dbReference type="FunFam" id="1.20.1560.10:FF:000013">
    <property type="entry name" value="ABC transporter C family member 2"/>
    <property type="match status" value="1"/>
</dbReference>
<evidence type="ECO:0000259" key="12">
    <source>
        <dbReference type="PROSITE" id="PS50929"/>
    </source>
</evidence>
<dbReference type="CDD" id="cd03250">
    <property type="entry name" value="ABCC_MRP_domain1"/>
    <property type="match status" value="1"/>
</dbReference>
<dbReference type="Gene3D" id="3.40.50.300">
    <property type="entry name" value="P-loop containing nucleotide triphosphate hydrolases"/>
    <property type="match status" value="2"/>
</dbReference>
<evidence type="ECO:0000313" key="13">
    <source>
        <dbReference type="EMBL" id="POS79208.1"/>
    </source>
</evidence>
<keyword evidence="5" id="KW-0547">Nucleotide-binding</keyword>
<dbReference type="STRING" id="158607.A0A2P5I9N9"/>
<evidence type="ECO:0000256" key="5">
    <source>
        <dbReference type="ARBA" id="ARBA00022741"/>
    </source>
</evidence>